<proteinExistence type="predicted"/>
<reference evidence="1 2" key="1">
    <citation type="submission" date="2024-01" db="EMBL/GenBank/DDBJ databases">
        <title>The genomes of 5 underutilized Papilionoideae crops provide insights into root nodulation and disease resistance.</title>
        <authorList>
            <person name="Yuan L."/>
        </authorList>
    </citation>
    <scope>NUCLEOTIDE SEQUENCE [LARGE SCALE GENOMIC DNA]</scope>
    <source>
        <strain evidence="1">LY-2023</strain>
        <tissue evidence="1">Leaf</tissue>
    </source>
</reference>
<protein>
    <submittedName>
        <fullName evidence="1">Uncharacterized protein</fullName>
    </submittedName>
</protein>
<dbReference type="Proteomes" id="UP001359559">
    <property type="component" value="Unassembled WGS sequence"/>
</dbReference>
<sequence>MIGDNTGPIGRKLQLQLESICSQSSPHSVLEFTTFFILNAIASEIDYTPRAQWRCTGGKVSWFLPTSSAYGKSG</sequence>
<gene>
    <name evidence="1" type="ORF">RJT34_19908</name>
</gene>
<keyword evidence="2" id="KW-1185">Reference proteome</keyword>
<comment type="caution">
    <text evidence="1">The sequence shown here is derived from an EMBL/GenBank/DDBJ whole genome shotgun (WGS) entry which is preliminary data.</text>
</comment>
<organism evidence="1 2">
    <name type="scientific">Clitoria ternatea</name>
    <name type="common">Butterfly pea</name>
    <dbReference type="NCBI Taxonomy" id="43366"/>
    <lineage>
        <taxon>Eukaryota</taxon>
        <taxon>Viridiplantae</taxon>
        <taxon>Streptophyta</taxon>
        <taxon>Embryophyta</taxon>
        <taxon>Tracheophyta</taxon>
        <taxon>Spermatophyta</taxon>
        <taxon>Magnoliopsida</taxon>
        <taxon>eudicotyledons</taxon>
        <taxon>Gunneridae</taxon>
        <taxon>Pentapetalae</taxon>
        <taxon>rosids</taxon>
        <taxon>fabids</taxon>
        <taxon>Fabales</taxon>
        <taxon>Fabaceae</taxon>
        <taxon>Papilionoideae</taxon>
        <taxon>50 kb inversion clade</taxon>
        <taxon>NPAAA clade</taxon>
        <taxon>indigoferoid/millettioid clade</taxon>
        <taxon>Phaseoleae</taxon>
        <taxon>Clitoria</taxon>
    </lineage>
</organism>
<name>A0AAN9ISC2_CLITE</name>
<dbReference type="EMBL" id="JAYKXN010000005">
    <property type="protein sequence ID" value="KAK7285148.1"/>
    <property type="molecule type" value="Genomic_DNA"/>
</dbReference>
<accession>A0AAN9ISC2</accession>
<dbReference type="AlphaFoldDB" id="A0AAN9ISC2"/>
<evidence type="ECO:0000313" key="2">
    <source>
        <dbReference type="Proteomes" id="UP001359559"/>
    </source>
</evidence>
<evidence type="ECO:0000313" key="1">
    <source>
        <dbReference type="EMBL" id="KAK7285148.1"/>
    </source>
</evidence>